<dbReference type="EMBL" id="JAANYQ010000010">
    <property type="protein sequence ID" value="KAF4121999.1"/>
    <property type="molecule type" value="Genomic_DNA"/>
</dbReference>
<dbReference type="PANTHER" id="PTHR46504">
    <property type="entry name" value="TRNASE Z TRZ1"/>
    <property type="match status" value="1"/>
</dbReference>
<accession>A0A9P5D4Z8</accession>
<evidence type="ECO:0000313" key="3">
    <source>
        <dbReference type="Proteomes" id="UP000749293"/>
    </source>
</evidence>
<gene>
    <name evidence="2" type="ORF">GMORB2_7592</name>
</gene>
<keyword evidence="3" id="KW-1185">Reference proteome</keyword>
<evidence type="ECO:0000313" key="2">
    <source>
        <dbReference type="EMBL" id="KAF4121999.1"/>
    </source>
</evidence>
<dbReference type="Pfam" id="PF12706">
    <property type="entry name" value="Lactamase_B_2"/>
    <property type="match status" value="1"/>
</dbReference>
<sequence>MSSAPTFATPLVQSTRSSILQYTFPKPHHNLVLTGRSRAAWHTSFVIPQLDVLLDAGLCVNKLRPRNVFITHGHSDHTLVTPAFVQTQDPPDVYCPSEVEPVLEGYIVAHKRLDKGGVVPEGVAVNHRHRMHGVRHGTVVDLGSQAGITVTAFDCDHTVPCLGYLFSSTTRRLRAEYVGLPAAEIKRIRHEVGGADNMTAPFTRPVFAFLGDTTAATLAAAPDWLAEGEGIPVVITECSFLRDEHYAQAQKTKHTAWKDLEPVVRRWPRTTFVLTHFSMRYSDREVVDFFKGLDHCPSNIVIWADGEA</sequence>
<dbReference type="Proteomes" id="UP000749293">
    <property type="component" value="Unassembled WGS sequence"/>
</dbReference>
<proteinExistence type="predicted"/>
<reference evidence="2" key="1">
    <citation type="submission" date="2020-03" db="EMBL/GenBank/DDBJ databases">
        <title>Site-based positive gene gene selection in Geosmithia morbida across the United States reveals a broad range of putative effectors and factors for local host and environmental adapation.</title>
        <authorList>
            <person name="Onufrak A."/>
            <person name="Murdoch R.W."/>
            <person name="Gazis R."/>
            <person name="Huff M."/>
            <person name="Staton M."/>
            <person name="Klingeman W."/>
            <person name="Hadziabdic D."/>
        </authorList>
    </citation>
    <scope>NUCLEOTIDE SEQUENCE</scope>
    <source>
        <strain evidence="2">1262</strain>
    </source>
</reference>
<dbReference type="SUPFAM" id="SSF56281">
    <property type="entry name" value="Metallo-hydrolase/oxidoreductase"/>
    <property type="match status" value="1"/>
</dbReference>
<comment type="caution">
    <text evidence="2">The sequence shown here is derived from an EMBL/GenBank/DDBJ whole genome shotgun (WGS) entry which is preliminary data.</text>
</comment>
<protein>
    <submittedName>
        <fullName evidence="2">Ribonuclease Z</fullName>
    </submittedName>
</protein>
<dbReference type="OrthoDB" id="527344at2759"/>
<dbReference type="InterPro" id="IPR036866">
    <property type="entry name" value="RibonucZ/Hydroxyglut_hydro"/>
</dbReference>
<dbReference type="InterPro" id="IPR001279">
    <property type="entry name" value="Metallo-B-lactamas"/>
</dbReference>
<organism evidence="2 3">
    <name type="scientific">Geosmithia morbida</name>
    <dbReference type="NCBI Taxonomy" id="1094350"/>
    <lineage>
        <taxon>Eukaryota</taxon>
        <taxon>Fungi</taxon>
        <taxon>Dikarya</taxon>
        <taxon>Ascomycota</taxon>
        <taxon>Pezizomycotina</taxon>
        <taxon>Sordariomycetes</taxon>
        <taxon>Hypocreomycetidae</taxon>
        <taxon>Hypocreales</taxon>
        <taxon>Bionectriaceae</taxon>
        <taxon>Geosmithia</taxon>
    </lineage>
</organism>
<evidence type="ECO:0000259" key="1">
    <source>
        <dbReference type="Pfam" id="PF12706"/>
    </source>
</evidence>
<dbReference type="Gene3D" id="3.60.15.10">
    <property type="entry name" value="Ribonuclease Z/Hydroxyacylglutathione hydrolase-like"/>
    <property type="match status" value="1"/>
</dbReference>
<feature type="domain" description="Metallo-beta-lactamase" evidence="1">
    <location>
        <begin position="67"/>
        <end position="196"/>
    </location>
</feature>
<dbReference type="GeneID" id="55973815"/>
<dbReference type="RefSeq" id="XP_035320651.1">
    <property type="nucleotide sequence ID" value="XM_035469557.1"/>
</dbReference>
<name>A0A9P5D4Z8_9HYPO</name>
<dbReference type="AlphaFoldDB" id="A0A9P5D4Z8"/>
<dbReference type="PANTHER" id="PTHR46504:SF2">
    <property type="entry name" value="TRNASE Z TRZ1"/>
    <property type="match status" value="1"/>
</dbReference>